<organism evidence="1 2">
    <name type="scientific">Mesorhizobium plurifarium</name>
    <dbReference type="NCBI Taxonomy" id="69974"/>
    <lineage>
        <taxon>Bacteria</taxon>
        <taxon>Pseudomonadati</taxon>
        <taxon>Pseudomonadota</taxon>
        <taxon>Alphaproteobacteria</taxon>
        <taxon>Hyphomicrobiales</taxon>
        <taxon>Phyllobacteriaceae</taxon>
        <taxon>Mesorhizobium</taxon>
    </lineage>
</organism>
<proteinExistence type="predicted"/>
<dbReference type="EMBL" id="CCNB01000012">
    <property type="protein sequence ID" value="CDX35864.1"/>
    <property type="molecule type" value="Genomic_DNA"/>
</dbReference>
<gene>
    <name evidence="1" type="ORF">MPLDJ20_20350</name>
</gene>
<evidence type="ECO:0000313" key="2">
    <source>
        <dbReference type="Proteomes" id="UP000046373"/>
    </source>
</evidence>
<protein>
    <submittedName>
        <fullName evidence="1">Uncharacterized protein</fullName>
    </submittedName>
</protein>
<accession>A0A090EW98</accession>
<sequence length="70" mass="7512">MLFPVFASGGVGNGGTRFHFPSRDLTGLSECRPVTETYAAALAGPAGNTPDMTMKPLMRFTRSHQRRIAG</sequence>
<dbReference type="Proteomes" id="UP000046373">
    <property type="component" value="Unassembled WGS sequence"/>
</dbReference>
<name>A0A090EW98_MESPL</name>
<dbReference type="AlphaFoldDB" id="A0A090EW98"/>
<reference evidence="1 2" key="1">
    <citation type="submission" date="2014-08" db="EMBL/GenBank/DDBJ databases">
        <authorList>
            <person name="Moulin Lionel"/>
        </authorList>
    </citation>
    <scope>NUCLEOTIDE SEQUENCE [LARGE SCALE GENOMIC DNA]</scope>
</reference>
<evidence type="ECO:0000313" key="1">
    <source>
        <dbReference type="EMBL" id="CDX35864.1"/>
    </source>
</evidence>